<dbReference type="Proteomes" id="UP001433508">
    <property type="component" value="Unassembled WGS sequence"/>
</dbReference>
<accession>A0ACC3TCC2</accession>
<dbReference type="EMBL" id="MU971335">
    <property type="protein sequence ID" value="KAK9241296.1"/>
    <property type="molecule type" value="Genomic_DNA"/>
</dbReference>
<evidence type="ECO:0000313" key="2">
    <source>
        <dbReference type="Proteomes" id="UP001433508"/>
    </source>
</evidence>
<reference evidence="2" key="1">
    <citation type="journal article" date="2024" name="Front. Bioeng. Biotechnol.">
        <title>Genome-scale model development and genomic sequencing of the oleaginous clade Lipomyces.</title>
        <authorList>
            <person name="Czajka J.J."/>
            <person name="Han Y."/>
            <person name="Kim J."/>
            <person name="Mondo S.J."/>
            <person name="Hofstad B.A."/>
            <person name="Robles A."/>
            <person name="Haridas S."/>
            <person name="Riley R."/>
            <person name="LaButti K."/>
            <person name="Pangilinan J."/>
            <person name="Andreopoulos W."/>
            <person name="Lipzen A."/>
            <person name="Yan J."/>
            <person name="Wang M."/>
            <person name="Ng V."/>
            <person name="Grigoriev I.V."/>
            <person name="Spatafora J.W."/>
            <person name="Magnuson J.K."/>
            <person name="Baker S.E."/>
            <person name="Pomraning K.R."/>
        </authorList>
    </citation>
    <scope>NUCLEOTIDE SEQUENCE [LARGE SCALE GENOMIC DNA]</scope>
    <source>
        <strain evidence="2">CBS 7786</strain>
    </source>
</reference>
<name>A0ACC3TCC2_LIPKO</name>
<proteinExistence type="predicted"/>
<evidence type="ECO:0000313" key="1">
    <source>
        <dbReference type="EMBL" id="KAK9241296.1"/>
    </source>
</evidence>
<protein>
    <submittedName>
        <fullName evidence="1">Uncharacterized protein</fullName>
    </submittedName>
</protein>
<comment type="caution">
    <text evidence="1">The sequence shown here is derived from an EMBL/GenBank/DDBJ whole genome shotgun (WGS) entry which is preliminary data.</text>
</comment>
<gene>
    <name evidence="1" type="ORF">V1525DRAFT_5254</name>
</gene>
<organism evidence="1 2">
    <name type="scientific">Lipomyces kononenkoae</name>
    <name type="common">Yeast</name>
    <dbReference type="NCBI Taxonomy" id="34357"/>
    <lineage>
        <taxon>Eukaryota</taxon>
        <taxon>Fungi</taxon>
        <taxon>Dikarya</taxon>
        <taxon>Ascomycota</taxon>
        <taxon>Saccharomycotina</taxon>
        <taxon>Lipomycetes</taxon>
        <taxon>Lipomycetales</taxon>
        <taxon>Lipomycetaceae</taxon>
        <taxon>Lipomyces</taxon>
    </lineage>
</organism>
<keyword evidence="2" id="KW-1185">Reference proteome</keyword>
<sequence>MAGDGIHANTRNPQLSSDDDDFTPDLQSSLMGNWMNGHAGMTREMAATEIIRLFLIKKGVNDGPKTARDLFPPAWKIGKTPIPVDFKPPGGVQLRDAIPDIRAYDGTGEEVRWLGADMDMSPVVRLKADWSAAVDMAGGVWSAVQKKVVTRDDILRLSEQSHEAYARLKEAVAVQKAHINRLLDPVAGRRDPTFNQVAARYKAQIRSLTEEQAQASLRLHEISGRLQKLLVARDDELAGLDQAYKRKHVSAAAVGLGTRQKKRRR</sequence>